<protein>
    <recommendedName>
        <fullName evidence="6 11">Glycogen synthase</fullName>
        <ecNumber evidence="5 11">2.4.1.21</ecNumber>
    </recommendedName>
    <alternativeName>
        <fullName evidence="10 11">Starch [bacterial glycogen] synthase</fullName>
    </alternativeName>
</protein>
<evidence type="ECO:0000256" key="2">
    <source>
        <dbReference type="ARBA" id="ARBA00002764"/>
    </source>
</evidence>
<gene>
    <name evidence="11" type="primary">glgA</name>
    <name evidence="14" type="ORF">S23_18750</name>
</gene>
<evidence type="ECO:0000256" key="9">
    <source>
        <dbReference type="ARBA" id="ARBA00023056"/>
    </source>
</evidence>
<dbReference type="PANTHER" id="PTHR45825">
    <property type="entry name" value="GRANULE-BOUND STARCH SYNTHASE 1, CHLOROPLASTIC/AMYLOPLASTIC"/>
    <property type="match status" value="1"/>
</dbReference>
<evidence type="ECO:0000256" key="6">
    <source>
        <dbReference type="ARBA" id="ARBA00019935"/>
    </source>
</evidence>
<dbReference type="GO" id="GO:0009011">
    <property type="term" value="F:alpha-1,4-glucan glucosyltransferase (ADP-glucose donor) activity"/>
    <property type="evidence" value="ECO:0007669"/>
    <property type="project" value="UniProtKB-UniRule"/>
</dbReference>
<evidence type="ECO:0000313" key="15">
    <source>
        <dbReference type="Proteomes" id="UP000007886"/>
    </source>
</evidence>
<sequence>MTPVRVLAVASEVYPIVKTGGLADVAGALPLALKAHGVEMRTLMPGYPDVMRRLAGADEIRRWPDYFGGPGRLLAASHDGLDLFVLDVPHLYARPGNPYVTAEGIDWPDNGLRFAALSRIAADIGHGLVPAFVPDVVHAHDWQAGLAPAYLHYDGRPRPGTVMTIHNMAYQGKFDRDLANAIGLPRDATFDVHGLEYFGGISFLKAGLQLADRITTVSPTYAREIQSDEGGMGFGGLLRERAGVLSGILNGIDTEVWNPQTDPHIAYRFGTNDLTFRAANKAVLQQQFNLDSSDEAPLLGVISRLSWQKGLDLLLETIPTILGEGMQLALLGSGDRDLQDRYQAVARANPGRIGVVIGYDEILAHLIQAGSDALIVPSRFEPCGLTQLCALRYAAVPIVSRVGGLEDTIIDIGEADASDRDATGFKFAPVTADALSGALRKANATFRNKGAWRRLQLSGLATDVSWRNRAGDYAALYRDLIARRG</sequence>
<dbReference type="GO" id="GO:0004373">
    <property type="term" value="F:alpha-1,4-glucan glucosyltransferase (UDP-glucose donor) activity"/>
    <property type="evidence" value="ECO:0007669"/>
    <property type="project" value="InterPro"/>
</dbReference>
<reference evidence="14 15" key="1">
    <citation type="journal article" date="2012" name="Microbes Environ.">
        <title>Complete genome sequence of Bradyrhizobium sp. S23321: insights into symbiosis evolution in soil oligotrophs.</title>
        <authorList>
            <person name="Okubo T."/>
            <person name="Tsukui T."/>
            <person name="Maita H."/>
            <person name="Okamoto S."/>
            <person name="Oshima K."/>
            <person name="Fujisawa T."/>
            <person name="Saito A."/>
            <person name="Futamata H."/>
            <person name="Hattori R."/>
            <person name="Shimomura Y."/>
            <person name="Haruta S."/>
            <person name="Morimoto S."/>
            <person name="Wang Y."/>
            <person name="Sakai Y."/>
            <person name="Hattori M."/>
            <person name="Aizawa S."/>
            <person name="Nagashima K.V.P."/>
            <person name="Masuda S."/>
            <person name="Hattori T."/>
            <person name="Yamashita A."/>
            <person name="Bao Z."/>
            <person name="Hayatsu M."/>
            <person name="Kajiya-Kanegae H."/>
            <person name="Yoshinaga I."/>
            <person name="Sakamoto K."/>
            <person name="Toyota K."/>
            <person name="Nakao M."/>
            <person name="Kohara M."/>
            <person name="Anda M."/>
            <person name="Niwa R."/>
            <person name="Jung-Hwan P."/>
            <person name="Sameshima-Saito R."/>
            <person name="Tokuda S."/>
            <person name="Yamamoto S."/>
            <person name="Yamamoto S."/>
            <person name="Yokoyama T."/>
            <person name="Akutsu T."/>
            <person name="Nakamura Y."/>
            <person name="Nakahira-Yanaka Y."/>
            <person name="Takada Hoshino Y."/>
            <person name="Hirakawa H."/>
            <person name="Mitsui H."/>
            <person name="Terasawa K."/>
            <person name="Itakura M."/>
            <person name="Sato S."/>
            <person name="Ikeda-Ohtsubo W."/>
            <person name="Sakakura N."/>
            <person name="Kaminuma E."/>
            <person name="Minamisawa K."/>
        </authorList>
    </citation>
    <scope>NUCLEOTIDE SEQUENCE [LARGE SCALE GENOMIC DNA]</scope>
    <source>
        <strain evidence="14 15">S23321</strain>
    </source>
</reference>
<dbReference type="RefSeq" id="WP_015684420.1">
    <property type="nucleotide sequence ID" value="NC_017082.1"/>
</dbReference>
<dbReference type="EMBL" id="AP012279">
    <property type="protein sequence ID" value="BAL75089.1"/>
    <property type="molecule type" value="Genomic_DNA"/>
</dbReference>
<evidence type="ECO:0000259" key="13">
    <source>
        <dbReference type="Pfam" id="PF08323"/>
    </source>
</evidence>
<evidence type="ECO:0000256" key="8">
    <source>
        <dbReference type="ARBA" id="ARBA00022679"/>
    </source>
</evidence>
<dbReference type="NCBIfam" id="NF001899">
    <property type="entry name" value="PRK00654.1-2"/>
    <property type="match status" value="1"/>
</dbReference>
<evidence type="ECO:0000313" key="14">
    <source>
        <dbReference type="EMBL" id="BAL75089.1"/>
    </source>
</evidence>
<dbReference type="EC" id="2.4.1.21" evidence="5 11"/>
<feature type="domain" description="Starch synthase catalytic" evidence="13">
    <location>
        <begin position="5"/>
        <end position="240"/>
    </location>
</feature>
<dbReference type="AlphaFoldDB" id="A0AAI8MAT1"/>
<comment type="catalytic activity">
    <reaction evidence="1 11">
        <text>[(1-&gt;4)-alpha-D-glucosyl](n) + ADP-alpha-D-glucose = [(1-&gt;4)-alpha-D-glucosyl](n+1) + ADP + H(+)</text>
        <dbReference type="Rhea" id="RHEA:18189"/>
        <dbReference type="Rhea" id="RHEA-COMP:9584"/>
        <dbReference type="Rhea" id="RHEA-COMP:9587"/>
        <dbReference type="ChEBI" id="CHEBI:15378"/>
        <dbReference type="ChEBI" id="CHEBI:15444"/>
        <dbReference type="ChEBI" id="CHEBI:57498"/>
        <dbReference type="ChEBI" id="CHEBI:456216"/>
        <dbReference type="EC" id="2.4.1.21"/>
    </reaction>
</comment>
<comment type="similarity">
    <text evidence="4 11">Belongs to the glycosyltransferase 1 family. Bacterial/plant glycogen synthase subfamily.</text>
</comment>
<dbReference type="HAMAP" id="MF_00484">
    <property type="entry name" value="Glycogen_synth"/>
    <property type="match status" value="1"/>
</dbReference>
<keyword evidence="8 11" id="KW-0808">Transferase</keyword>
<keyword evidence="7 11" id="KW-0328">Glycosyltransferase</keyword>
<dbReference type="InterPro" id="IPR001296">
    <property type="entry name" value="Glyco_trans_1"/>
</dbReference>
<dbReference type="InterPro" id="IPR013534">
    <property type="entry name" value="Starch_synth_cat_dom"/>
</dbReference>
<evidence type="ECO:0000256" key="4">
    <source>
        <dbReference type="ARBA" id="ARBA00010281"/>
    </source>
</evidence>
<feature type="binding site" evidence="11">
    <location>
        <position position="18"/>
    </location>
    <ligand>
        <name>ADP-alpha-D-glucose</name>
        <dbReference type="ChEBI" id="CHEBI:57498"/>
    </ligand>
</feature>
<name>A0AAI8MAT1_9BRAD</name>
<dbReference type="GO" id="GO:0005829">
    <property type="term" value="C:cytosol"/>
    <property type="evidence" value="ECO:0007669"/>
    <property type="project" value="TreeGrafter"/>
</dbReference>
<keyword evidence="15" id="KW-1185">Reference proteome</keyword>
<dbReference type="InterPro" id="IPR011835">
    <property type="entry name" value="GS/SS"/>
</dbReference>
<dbReference type="FunFam" id="3.40.50.2000:FF:000011">
    <property type="entry name" value="Glycogen synthase"/>
    <property type="match status" value="1"/>
</dbReference>
<evidence type="ECO:0000256" key="10">
    <source>
        <dbReference type="ARBA" id="ARBA00031722"/>
    </source>
</evidence>
<feature type="domain" description="Glycosyl transferase family 1" evidence="12">
    <location>
        <begin position="288"/>
        <end position="442"/>
    </location>
</feature>
<dbReference type="Gene3D" id="3.40.50.2000">
    <property type="entry name" value="Glycogen Phosphorylase B"/>
    <property type="match status" value="2"/>
</dbReference>
<dbReference type="Pfam" id="PF00534">
    <property type="entry name" value="Glycos_transf_1"/>
    <property type="match status" value="1"/>
</dbReference>
<dbReference type="CDD" id="cd03791">
    <property type="entry name" value="GT5_Glycogen_synthase_DULL1-like"/>
    <property type="match status" value="1"/>
</dbReference>
<dbReference type="SUPFAM" id="SSF53756">
    <property type="entry name" value="UDP-Glycosyltransferase/glycogen phosphorylase"/>
    <property type="match status" value="1"/>
</dbReference>
<comment type="function">
    <text evidence="2 11">Synthesizes alpha-1,4-glucan chains using ADP-glucose.</text>
</comment>
<dbReference type="PANTHER" id="PTHR45825:SF11">
    <property type="entry name" value="ALPHA AMYLASE DOMAIN-CONTAINING PROTEIN"/>
    <property type="match status" value="1"/>
</dbReference>
<accession>A0AAI8MAT1</accession>
<evidence type="ECO:0000256" key="1">
    <source>
        <dbReference type="ARBA" id="ARBA00001478"/>
    </source>
</evidence>
<evidence type="ECO:0000256" key="7">
    <source>
        <dbReference type="ARBA" id="ARBA00022676"/>
    </source>
</evidence>
<dbReference type="Pfam" id="PF08323">
    <property type="entry name" value="Glyco_transf_5"/>
    <property type="match status" value="1"/>
</dbReference>
<comment type="pathway">
    <text evidence="3 11">Glycan biosynthesis; glycogen biosynthesis.</text>
</comment>
<evidence type="ECO:0000256" key="5">
    <source>
        <dbReference type="ARBA" id="ARBA00012588"/>
    </source>
</evidence>
<dbReference type="NCBIfam" id="TIGR02095">
    <property type="entry name" value="glgA"/>
    <property type="match status" value="1"/>
</dbReference>
<organism evidence="14 15">
    <name type="scientific">Bradyrhizobium cosmicum</name>
    <dbReference type="NCBI Taxonomy" id="1404864"/>
    <lineage>
        <taxon>Bacteria</taxon>
        <taxon>Pseudomonadati</taxon>
        <taxon>Pseudomonadota</taxon>
        <taxon>Alphaproteobacteria</taxon>
        <taxon>Hyphomicrobiales</taxon>
        <taxon>Nitrobacteraceae</taxon>
        <taxon>Bradyrhizobium</taxon>
    </lineage>
</organism>
<dbReference type="NCBIfam" id="NF010699">
    <property type="entry name" value="PRK14099.1"/>
    <property type="match status" value="1"/>
</dbReference>
<proteinExistence type="inferred from homology"/>
<keyword evidence="9 11" id="KW-0320">Glycogen biosynthesis</keyword>
<evidence type="ECO:0000256" key="3">
    <source>
        <dbReference type="ARBA" id="ARBA00004964"/>
    </source>
</evidence>
<evidence type="ECO:0000256" key="11">
    <source>
        <dbReference type="HAMAP-Rule" id="MF_00484"/>
    </source>
</evidence>
<dbReference type="Proteomes" id="UP000007886">
    <property type="component" value="Chromosome"/>
</dbReference>
<dbReference type="GO" id="GO:0005978">
    <property type="term" value="P:glycogen biosynthetic process"/>
    <property type="evidence" value="ECO:0007669"/>
    <property type="project" value="UniProtKB-UniRule"/>
</dbReference>
<dbReference type="KEGG" id="brs:S23_18750"/>
<evidence type="ECO:0000259" key="12">
    <source>
        <dbReference type="Pfam" id="PF00534"/>
    </source>
</evidence>